<evidence type="ECO:0008006" key="2">
    <source>
        <dbReference type="Google" id="ProtNLM"/>
    </source>
</evidence>
<name>A0A645FN38_9ZZZZ</name>
<proteinExistence type="predicted"/>
<evidence type="ECO:0000313" key="1">
    <source>
        <dbReference type="EMBL" id="MPN15835.1"/>
    </source>
</evidence>
<gene>
    <name evidence="1" type="ORF">SDC9_163171</name>
</gene>
<sequence length="180" mass="20462">MGLAEDELPPLVDAWRQSNPHIVKFWWDVDRAAMEAVRHKHTNETHGIVFTCRSGMLFITLPSGRQLAYVKPRIGENKFGGSCITYEGVGGTKKWERLDSYGPKFVENIVQATARDILCYAMQTLRCCSIVMHIHDEVVIEANPRMSLDAVCQQMGRTPPWAKGLLLRADGYETDFYKKD</sequence>
<protein>
    <recommendedName>
        <fullName evidence="2">DNA-directed DNA polymerase family A palm domain-containing protein</fullName>
    </recommendedName>
</protein>
<comment type="caution">
    <text evidence="1">The sequence shown here is derived from an EMBL/GenBank/DDBJ whole genome shotgun (WGS) entry which is preliminary data.</text>
</comment>
<dbReference type="SUPFAM" id="SSF56672">
    <property type="entry name" value="DNA/RNA polymerases"/>
    <property type="match status" value="1"/>
</dbReference>
<accession>A0A645FN38</accession>
<dbReference type="EMBL" id="VSSQ01062691">
    <property type="protein sequence ID" value="MPN15835.1"/>
    <property type="molecule type" value="Genomic_DNA"/>
</dbReference>
<dbReference type="AlphaFoldDB" id="A0A645FN38"/>
<organism evidence="1">
    <name type="scientific">bioreactor metagenome</name>
    <dbReference type="NCBI Taxonomy" id="1076179"/>
    <lineage>
        <taxon>unclassified sequences</taxon>
        <taxon>metagenomes</taxon>
        <taxon>ecological metagenomes</taxon>
    </lineage>
</organism>
<reference evidence="1" key="1">
    <citation type="submission" date="2019-08" db="EMBL/GenBank/DDBJ databases">
        <authorList>
            <person name="Kucharzyk K."/>
            <person name="Murdoch R.W."/>
            <person name="Higgins S."/>
            <person name="Loffler F."/>
        </authorList>
    </citation>
    <scope>NUCLEOTIDE SEQUENCE</scope>
</reference>
<dbReference type="InterPro" id="IPR043502">
    <property type="entry name" value="DNA/RNA_pol_sf"/>
</dbReference>